<dbReference type="InterPro" id="IPR048367">
    <property type="entry name" value="TNP-like_RNaseH_C"/>
</dbReference>
<dbReference type="EMBL" id="VUJU01005387">
    <property type="protein sequence ID" value="KAF0751378.1"/>
    <property type="molecule type" value="Genomic_DNA"/>
</dbReference>
<evidence type="ECO:0000313" key="2">
    <source>
        <dbReference type="EMBL" id="KAF0751378.1"/>
    </source>
</evidence>
<evidence type="ECO:0000313" key="3">
    <source>
        <dbReference type="Proteomes" id="UP000478052"/>
    </source>
</evidence>
<feature type="domain" description="Transposable element P transposase-like RNase H C-terminal" evidence="1">
    <location>
        <begin position="41"/>
        <end position="75"/>
    </location>
</feature>
<keyword evidence="3" id="KW-1185">Reference proteome</keyword>
<evidence type="ECO:0000259" key="1">
    <source>
        <dbReference type="Pfam" id="PF21789"/>
    </source>
</evidence>
<accession>A0A6G0Y9D9</accession>
<dbReference type="PANTHER" id="PTHR47577">
    <property type="entry name" value="THAP DOMAIN-CONTAINING PROTEIN 6"/>
    <property type="match status" value="1"/>
</dbReference>
<dbReference type="OrthoDB" id="6615839at2759"/>
<dbReference type="Pfam" id="PF21789">
    <property type="entry name" value="TNP-like_RNaseH_C"/>
    <property type="match status" value="1"/>
</dbReference>
<reference evidence="2 3" key="1">
    <citation type="submission" date="2019-08" db="EMBL/GenBank/DDBJ databases">
        <title>Whole genome of Aphis craccivora.</title>
        <authorList>
            <person name="Voronova N.V."/>
            <person name="Shulinski R.S."/>
            <person name="Bandarenka Y.V."/>
            <person name="Zhorov D.G."/>
            <person name="Warner D."/>
        </authorList>
    </citation>
    <scope>NUCLEOTIDE SEQUENCE [LARGE SCALE GENOMIC DNA]</scope>
    <source>
        <strain evidence="2">180601</strain>
        <tissue evidence="2">Whole Body</tissue>
    </source>
</reference>
<protein>
    <submittedName>
        <fullName evidence="2">THAP-type domain-containing protein</fullName>
    </submittedName>
</protein>
<dbReference type="PANTHER" id="PTHR47577:SF2">
    <property type="entry name" value="THAP DOMAIN CONTAINING 9"/>
    <property type="match status" value="1"/>
</dbReference>
<sequence>IQEKEFLTKNTAESLRITLKSTIDLVTYLLNNCGFNYVLTSKLNQDALEKFFGIIRQSSGPNDHPSTPNFLQLYRLLSVYSLVKPPKSGNCTISSDKDYAPVITISDLKNAMNENDESNVRENKIFKLKTYIDDIVEEGRWDMDDVFKDNDFNDDGTFNCVVYYLAGYLARKLMKKTTCKMCLSGIKNIEGNTCISNAAQLVHLKSKGFLIHPDSNFFILVRLIETSFAINANSPNAFDDTVEHFFNNNYTIPFP</sequence>
<name>A0A6G0Y9D9_APHCR</name>
<organism evidence="2 3">
    <name type="scientific">Aphis craccivora</name>
    <name type="common">Cowpea aphid</name>
    <dbReference type="NCBI Taxonomy" id="307492"/>
    <lineage>
        <taxon>Eukaryota</taxon>
        <taxon>Metazoa</taxon>
        <taxon>Ecdysozoa</taxon>
        <taxon>Arthropoda</taxon>
        <taxon>Hexapoda</taxon>
        <taxon>Insecta</taxon>
        <taxon>Pterygota</taxon>
        <taxon>Neoptera</taxon>
        <taxon>Paraneoptera</taxon>
        <taxon>Hemiptera</taxon>
        <taxon>Sternorrhyncha</taxon>
        <taxon>Aphidomorpha</taxon>
        <taxon>Aphidoidea</taxon>
        <taxon>Aphididae</taxon>
        <taxon>Aphidini</taxon>
        <taxon>Aphis</taxon>
        <taxon>Aphis</taxon>
    </lineage>
</organism>
<feature type="non-terminal residue" evidence="2">
    <location>
        <position position="255"/>
    </location>
</feature>
<dbReference type="Proteomes" id="UP000478052">
    <property type="component" value="Unassembled WGS sequence"/>
</dbReference>
<comment type="caution">
    <text evidence="2">The sequence shown here is derived from an EMBL/GenBank/DDBJ whole genome shotgun (WGS) entry which is preliminary data.</text>
</comment>
<feature type="non-terminal residue" evidence="2">
    <location>
        <position position="1"/>
    </location>
</feature>
<dbReference type="AlphaFoldDB" id="A0A6G0Y9D9"/>
<proteinExistence type="predicted"/>
<gene>
    <name evidence="2" type="ORF">FWK35_00015416</name>
</gene>